<feature type="domain" description="Filamentous haemagglutinin FhaB/tRNA nuclease CdiA-like TPS" evidence="2">
    <location>
        <begin position="40"/>
        <end position="160"/>
    </location>
</feature>
<dbReference type="InterPro" id="IPR011050">
    <property type="entry name" value="Pectin_lyase_fold/virulence"/>
</dbReference>
<reference evidence="3 5" key="1">
    <citation type="submission" date="2017-02" db="EMBL/GenBank/DDBJ databases">
        <title>Draft genome sequence of Moraxella caviae CCUG 355 type strain.</title>
        <authorList>
            <person name="Engstrom-Jakobsson H."/>
            <person name="Salva-Serra F."/>
            <person name="Thorell K."/>
            <person name="Gonzales-Siles L."/>
            <person name="Karlsson R."/>
            <person name="Boulund F."/>
            <person name="Engstrand L."/>
            <person name="Moore E."/>
        </authorList>
    </citation>
    <scope>NUCLEOTIDE SEQUENCE [LARGE SCALE GENOMIC DNA]</scope>
    <source>
        <strain evidence="3 5">CCUG 355</strain>
    </source>
</reference>
<accession>A0A1T0A1L8</accession>
<dbReference type="Pfam" id="PF13332">
    <property type="entry name" value="Fil_haemagg_2"/>
    <property type="match status" value="4"/>
</dbReference>
<evidence type="ECO:0000313" key="4">
    <source>
        <dbReference type="EMBL" id="STZ10320.1"/>
    </source>
</evidence>
<dbReference type="EMBL" id="MUXU01000038">
    <property type="protein sequence ID" value="OOR89633.1"/>
    <property type="molecule type" value="Genomic_DNA"/>
</dbReference>
<feature type="chain" id="PRO_5044062782" evidence="1">
    <location>
        <begin position="27"/>
        <end position="1459"/>
    </location>
</feature>
<evidence type="ECO:0000259" key="2">
    <source>
        <dbReference type="SMART" id="SM00912"/>
    </source>
</evidence>
<reference evidence="4 6" key="2">
    <citation type="submission" date="2018-06" db="EMBL/GenBank/DDBJ databases">
        <authorList>
            <consortium name="Pathogen Informatics"/>
            <person name="Doyle S."/>
        </authorList>
    </citation>
    <scope>NUCLEOTIDE SEQUENCE [LARGE SCALE GENOMIC DNA]</scope>
    <source>
        <strain evidence="4 6">NCTC10293</strain>
    </source>
</reference>
<dbReference type="Gene3D" id="2.160.20.10">
    <property type="entry name" value="Single-stranded right-handed beta-helix, Pectin lyase-like"/>
    <property type="match status" value="1"/>
</dbReference>
<dbReference type="Proteomes" id="UP000190435">
    <property type="component" value="Unassembled WGS sequence"/>
</dbReference>
<evidence type="ECO:0000256" key="1">
    <source>
        <dbReference type="SAM" id="SignalP"/>
    </source>
</evidence>
<organism evidence="3 5">
    <name type="scientific">Moraxella caviae</name>
    <dbReference type="NCBI Taxonomy" id="34060"/>
    <lineage>
        <taxon>Bacteria</taxon>
        <taxon>Pseudomonadati</taxon>
        <taxon>Pseudomonadota</taxon>
        <taxon>Gammaproteobacteria</taxon>
        <taxon>Moraxellales</taxon>
        <taxon>Moraxellaceae</taxon>
        <taxon>Moraxella</taxon>
    </lineage>
</organism>
<dbReference type="NCBIfam" id="TIGR01901">
    <property type="entry name" value="adhes_NPXG"/>
    <property type="match status" value="1"/>
</dbReference>
<dbReference type="GO" id="GO:0003824">
    <property type="term" value="F:catalytic activity"/>
    <property type="evidence" value="ECO:0007669"/>
    <property type="project" value="UniProtKB-ARBA"/>
</dbReference>
<gene>
    <name evidence="4" type="primary">hpmA</name>
    <name evidence="3" type="ORF">B0181_06605</name>
    <name evidence="4" type="ORF">NCTC10293_00652</name>
</gene>
<dbReference type="SUPFAM" id="SSF51126">
    <property type="entry name" value="Pectin lyase-like"/>
    <property type="match status" value="1"/>
</dbReference>
<evidence type="ECO:0000313" key="6">
    <source>
        <dbReference type="Proteomes" id="UP000255279"/>
    </source>
</evidence>
<evidence type="ECO:0000313" key="5">
    <source>
        <dbReference type="Proteomes" id="UP000190435"/>
    </source>
</evidence>
<evidence type="ECO:0000313" key="3">
    <source>
        <dbReference type="EMBL" id="OOR89633.1"/>
    </source>
</evidence>
<keyword evidence="1" id="KW-0732">Signal</keyword>
<proteinExistence type="predicted"/>
<sequence>MSKKLTFSARAAAALTLIAANQSVSADIRPANNGTQVSKTGGVEIVQIATPSNAGLSHNKYNRYNVDKAGAVLNNSMTGGQSQLAGQVAKNPNLKQQSAKVILNEVVSRAPSKLAGKQEILGQKADYVLANPNGISCDGCGFINTPRASLVVGKAEVNNGKLTGYNVTGDKALTTNGNAASGVDRLDLIAPTVNISGNIKAKDSVDVVIGRNQIARDDKGNLSVKNAIQKGQVLDGKVFGSMQSNRIRIHSTDERATVHANGANLQASELVLSAGNANLSGVVTTQTKHHSQTYMRGDRVTVTETKHSDTQNVKATNVKADKLTVDVKDKLTLTGSNINAKTGAIVAGSVDISGLKTKNTSTQEVHQSKGLWKRSEVDTSSKEALHRTNLNVDHLALVATDGKLNGEAVNIKAKTLGLYGEQGITLSGAKTTNTESARADFKRESAKLRTGFALQESHQEAYHASQLDIGENLIVSGNGDVNFAGTRAKINGSAIMQNNGKVNFSAEQSQTRFNIQDNEKYWGGLAGAKSLGSTKNEVVQNGADFTVDKVLFIDAQNGVGLQGSRVIAGQNALVKGNQGDLVIDSVQATVTEENHNRLGTIFNITKERTHNYVHTSTAQGSTLKSQSNLVLTTDKDVNITGSQVGAGELLAIANLGNVNVKGAENHQSSTSSEVNVGLSARVNNATVHASMNSKTPLLIGHLASSATASANLANIGTNNKVVNIDGNVEYNPASVEKAENKVTAGFNVSASATLGVHKSDSSSQSTTYTGSNVSGGSVVVNTQALEVAGSAISAAVGDLNINANSISSLAQTATQDTNHRTTDAGLILTATATESGITGSASLGVKHNNTTTNTQIAQTSTLSANNNVNLTAESIRHQGSTVSGQNVVENAKHIQHDTAQSQASKTSKDVDVSATFTVGVNKDKLVNGSLALNAEGGRKQTQSTTHQGTQINATQDVNVNAHQLIDNATQYQAGNNVNLTSQEHQLNAVNNHTATNNVSGGVNAKLSANTKDFQTANVGVEVGAKFQLDKGESTQAQKAGINAENVNIQTGKLYSQADIYGKQNVSINATEGAHFAQASNSESQRGGFNTTVGVGALVVPAAGAAIPSIKVDVNVNGNRLDSTTAQGSQISGGNVAISSQGNVNLQNTEINATNANIVANKVDVSAGQNSQNSLAVNVGAGVSLGANLADAAIKGNLSVKHENSQTHTASNVNAENLHIQAQNGISLTGVSSNSKQLTLDSGKGDLNVLSANDKVKKTDVATSLALSGGVSEQAWTPAGGSASLDVNVVRNDTHTSTNLTSDNAQLNVGGNALFNASQLNANSVSGNIAGNSHSETASNKINEVSVSLSASGSGKFTAHPDDNWLAAAANDWNNGTIAGIKADAGIAVDSKREQTNSVAGVNTANNQLTVQGTTTQNAAPTESSKVVKFDVQATTNVKSKVDEQVNKIRSQVKTMLLRR</sequence>
<dbReference type="InterPro" id="IPR025157">
    <property type="entry name" value="Hemagglutinin_rpt"/>
</dbReference>
<protein>
    <submittedName>
        <fullName evidence="4">Hemolysin</fullName>
    </submittedName>
</protein>
<dbReference type="STRING" id="34060.B0181_06605"/>
<dbReference type="Proteomes" id="UP000255279">
    <property type="component" value="Unassembled WGS sequence"/>
</dbReference>
<dbReference type="Pfam" id="PF05860">
    <property type="entry name" value="TPS"/>
    <property type="match status" value="1"/>
</dbReference>
<feature type="signal peptide" evidence="1">
    <location>
        <begin position="1"/>
        <end position="26"/>
    </location>
</feature>
<dbReference type="InterPro" id="IPR012334">
    <property type="entry name" value="Pectin_lyas_fold"/>
</dbReference>
<dbReference type="RefSeq" id="WP_158078941.1">
    <property type="nucleotide sequence ID" value="NZ_MUXU01000038.1"/>
</dbReference>
<name>A0A1T0A1L8_9GAMM</name>
<dbReference type="InterPro" id="IPR008638">
    <property type="entry name" value="FhaB/CdiA-like_TPS"/>
</dbReference>
<dbReference type="EMBL" id="UGQE01000001">
    <property type="protein sequence ID" value="STZ10320.1"/>
    <property type="molecule type" value="Genomic_DNA"/>
</dbReference>
<keyword evidence="5" id="KW-1185">Reference proteome</keyword>
<dbReference type="SMART" id="SM00912">
    <property type="entry name" value="Haemagg_act"/>
    <property type="match status" value="1"/>
</dbReference>